<proteinExistence type="inferred from homology"/>
<dbReference type="InterPro" id="IPR036168">
    <property type="entry name" value="AP2_Mu_C_sf"/>
</dbReference>
<comment type="similarity">
    <text evidence="1">Belongs to the adaptor complexes medium subunit family.</text>
</comment>
<dbReference type="GO" id="GO:0005829">
    <property type="term" value="C:cytosol"/>
    <property type="evidence" value="ECO:0007669"/>
    <property type="project" value="TreeGrafter"/>
</dbReference>
<dbReference type="Proteomes" id="UP001140206">
    <property type="component" value="Chromosome 2"/>
</dbReference>
<evidence type="ECO:0000256" key="3">
    <source>
        <dbReference type="ARBA" id="ARBA00022927"/>
    </source>
</evidence>
<dbReference type="EMBL" id="JAMFTS010000002">
    <property type="protein sequence ID" value="KAJ4784974.1"/>
    <property type="molecule type" value="Genomic_DNA"/>
</dbReference>
<dbReference type="PROSITE" id="PS51072">
    <property type="entry name" value="MHD"/>
    <property type="match status" value="1"/>
</dbReference>
<accession>A0AAV8F068</accession>
<feature type="domain" description="MHD" evidence="7">
    <location>
        <begin position="385"/>
        <end position="629"/>
    </location>
</feature>
<evidence type="ECO:0000259" key="7">
    <source>
        <dbReference type="PROSITE" id="PS51072"/>
    </source>
</evidence>
<evidence type="ECO:0000256" key="2">
    <source>
        <dbReference type="ARBA" id="ARBA00022448"/>
    </source>
</evidence>
<dbReference type="PANTHER" id="PTHR16082">
    <property type="entry name" value="AP-5 COMPLEX SUBUNIT MU-1"/>
    <property type="match status" value="1"/>
</dbReference>
<dbReference type="FunFam" id="2.60.40.1170:FF:000025">
    <property type="entry name" value="AP-5 complex subunit mu isoform X1"/>
    <property type="match status" value="1"/>
</dbReference>
<evidence type="ECO:0000256" key="1">
    <source>
        <dbReference type="ARBA" id="ARBA00005324"/>
    </source>
</evidence>
<dbReference type="GO" id="GO:0015031">
    <property type="term" value="P:protein transport"/>
    <property type="evidence" value="ECO:0007669"/>
    <property type="project" value="UniProtKB-KW"/>
</dbReference>
<dbReference type="SUPFAM" id="SSF49447">
    <property type="entry name" value="Second domain of Mu2 adaptin subunit (ap50) of ap2 adaptor"/>
    <property type="match status" value="1"/>
</dbReference>
<dbReference type="Pfam" id="PF00928">
    <property type="entry name" value="Adap_comp_sub"/>
    <property type="match status" value="1"/>
</dbReference>
<dbReference type="InterPro" id="IPR039591">
    <property type="entry name" value="AP5M1"/>
</dbReference>
<dbReference type="InterPro" id="IPR028565">
    <property type="entry name" value="MHD"/>
</dbReference>
<evidence type="ECO:0000256" key="5">
    <source>
        <dbReference type="ARBA" id="ARBA00029433"/>
    </source>
</evidence>
<dbReference type="PANTHER" id="PTHR16082:SF2">
    <property type="entry name" value="AP-5 COMPLEX SUBUNIT MU-1"/>
    <property type="match status" value="1"/>
</dbReference>
<evidence type="ECO:0000256" key="6">
    <source>
        <dbReference type="SAM" id="MobiDB-lite"/>
    </source>
</evidence>
<reference evidence="8" key="1">
    <citation type="submission" date="2022-08" db="EMBL/GenBank/DDBJ databases">
        <authorList>
            <person name="Marques A."/>
        </authorList>
    </citation>
    <scope>NUCLEOTIDE SEQUENCE</scope>
    <source>
        <strain evidence="8">RhyPub2mFocal</strain>
        <tissue evidence="8">Leaves</tissue>
    </source>
</reference>
<keyword evidence="9" id="KW-1185">Reference proteome</keyword>
<dbReference type="GO" id="GO:0005764">
    <property type="term" value="C:lysosome"/>
    <property type="evidence" value="ECO:0007669"/>
    <property type="project" value="TreeGrafter"/>
</dbReference>
<keyword evidence="3" id="KW-0653">Protein transport</keyword>
<sequence>MKNLLRRASPPSKNNFAMKKQNCRTNPTNEITVRSDYLNNSEGLSCEINTSISVRLVRAVTSPVPFFFSLKNSSFEKTISMAGCSFRAIWILTPHHSVAFSRTFPVVERRWRSACARDGEVETQAPLPSDLEVAAAFTDRKQREGSAHGFGIRVASSTPGSDSWVDDPVTRHIITLHINREEAEGYMLWPVIVHTSGNYYILVLPLVEPKKVREYRKLYQRNNCGGSVKEHDDLSSLLLSLPCITGAFMVAHAIGDLIAGETSDPEVVATSSSSAVGGLLDTLTGSIGIGVAPRPKPTSVPILASASSAATLMGSTLVDSSRTMTKPIDKDLLRGFISGSMPYGTPVDLNQNNIAAIRTTGFGSADPPPADLRQPAWKPYLYRGRQRVLLMTQETINAALYDREDIPDSFSISGQINCRAELEGLPDVQLPLIGVKPAKVKMLSVHQSAQYSDHGEDKQAIVFSPPVGSFVLARYQVSHATNPAPVKGFYQLSLVSEDGGQFLFRLTLMEGYKSPYCMDFCTIIMPFPRRRILSVDGTPSVGTVSMTERSIEWKIVTSGRGISGKTIDATFSGTVRFHPRVVNKSLSVSLSKSVLGCTAAEDSDEERESSNNSVNVEDVLMEKLNRDLEAVDLEEPLCWRAFNYAKVSFKITGGTFSGMTIDPKSVSIYPVVKAPVEYSMQVTSGDYILWNTLARSPHAAVPKDLC</sequence>
<keyword evidence="4" id="KW-0472">Membrane</keyword>
<protein>
    <recommendedName>
        <fullName evidence="7">MHD domain-containing protein</fullName>
    </recommendedName>
</protein>
<dbReference type="GO" id="GO:0005770">
    <property type="term" value="C:late endosome"/>
    <property type="evidence" value="ECO:0007669"/>
    <property type="project" value="TreeGrafter"/>
</dbReference>
<organism evidence="8 9">
    <name type="scientific">Rhynchospora pubera</name>
    <dbReference type="NCBI Taxonomy" id="906938"/>
    <lineage>
        <taxon>Eukaryota</taxon>
        <taxon>Viridiplantae</taxon>
        <taxon>Streptophyta</taxon>
        <taxon>Embryophyta</taxon>
        <taxon>Tracheophyta</taxon>
        <taxon>Spermatophyta</taxon>
        <taxon>Magnoliopsida</taxon>
        <taxon>Liliopsida</taxon>
        <taxon>Poales</taxon>
        <taxon>Cyperaceae</taxon>
        <taxon>Cyperoideae</taxon>
        <taxon>Rhynchosporeae</taxon>
        <taxon>Rhynchospora</taxon>
    </lineage>
</organism>
<dbReference type="GO" id="GO:0030119">
    <property type="term" value="C:AP-type membrane coat adaptor complex"/>
    <property type="evidence" value="ECO:0007669"/>
    <property type="project" value="TreeGrafter"/>
</dbReference>
<keyword evidence="2" id="KW-0813">Transport</keyword>
<dbReference type="CDD" id="cd09256">
    <property type="entry name" value="AP_MuD_MHD"/>
    <property type="match status" value="1"/>
</dbReference>
<gene>
    <name evidence="8" type="ORF">LUZ62_036220</name>
</gene>
<dbReference type="Gene3D" id="2.60.40.1170">
    <property type="entry name" value="Mu homology domain, subdomain B"/>
    <property type="match status" value="1"/>
</dbReference>
<evidence type="ECO:0000256" key="4">
    <source>
        <dbReference type="ARBA" id="ARBA00023136"/>
    </source>
</evidence>
<comment type="caution">
    <text evidence="8">The sequence shown here is derived from an EMBL/GenBank/DDBJ whole genome shotgun (WGS) entry which is preliminary data.</text>
</comment>
<evidence type="ECO:0000313" key="8">
    <source>
        <dbReference type="EMBL" id="KAJ4784974.1"/>
    </source>
</evidence>
<dbReference type="AlphaFoldDB" id="A0AAV8F068"/>
<feature type="region of interest" description="Disordered" evidence="6">
    <location>
        <begin position="1"/>
        <end position="20"/>
    </location>
</feature>
<evidence type="ECO:0000313" key="9">
    <source>
        <dbReference type="Proteomes" id="UP001140206"/>
    </source>
</evidence>
<name>A0AAV8F068_9POAL</name>
<dbReference type="GO" id="GO:0016197">
    <property type="term" value="P:endosomal transport"/>
    <property type="evidence" value="ECO:0007669"/>
    <property type="project" value="TreeGrafter"/>
</dbReference>
<comment type="subcellular location">
    <subcellularLocation>
        <location evidence="5">Endomembrane system</location>
        <topology evidence="5">Peripheral membrane protein</topology>
        <orientation evidence="5">Cytoplasmic side</orientation>
    </subcellularLocation>
</comment>